<dbReference type="InterPro" id="IPR036397">
    <property type="entry name" value="RNaseH_sf"/>
</dbReference>
<gene>
    <name evidence="2" type="ORF">AMEX_G5854</name>
</gene>
<evidence type="ECO:0000313" key="2">
    <source>
        <dbReference type="EMBL" id="KAG9278059.1"/>
    </source>
</evidence>
<evidence type="ECO:0000259" key="1">
    <source>
        <dbReference type="PROSITE" id="PS50994"/>
    </source>
</evidence>
<reference evidence="2 3" key="1">
    <citation type="submission" date="2021-07" db="EMBL/GenBank/DDBJ databases">
        <authorList>
            <person name="Imarazene B."/>
            <person name="Zahm M."/>
            <person name="Klopp C."/>
            <person name="Cabau C."/>
            <person name="Beille S."/>
            <person name="Jouanno E."/>
            <person name="Castinel A."/>
            <person name="Lluch J."/>
            <person name="Gil L."/>
            <person name="Kuchtly C."/>
            <person name="Lopez Roques C."/>
            <person name="Donnadieu C."/>
            <person name="Parrinello H."/>
            <person name="Journot L."/>
            <person name="Du K."/>
            <person name="Schartl M."/>
            <person name="Retaux S."/>
            <person name="Guiguen Y."/>
        </authorList>
    </citation>
    <scope>NUCLEOTIDE SEQUENCE [LARGE SCALE GENOMIC DNA]</scope>
    <source>
        <strain evidence="2">Pach_M1</strain>
        <tissue evidence="2">Testis</tissue>
    </source>
</reference>
<dbReference type="GO" id="GO:0003676">
    <property type="term" value="F:nucleic acid binding"/>
    <property type="evidence" value="ECO:0007669"/>
    <property type="project" value="InterPro"/>
</dbReference>
<dbReference type="GO" id="GO:0015074">
    <property type="term" value="P:DNA integration"/>
    <property type="evidence" value="ECO:0007669"/>
    <property type="project" value="InterPro"/>
</dbReference>
<dbReference type="Gene3D" id="3.30.420.10">
    <property type="entry name" value="Ribonuclease H-like superfamily/Ribonuclease H"/>
    <property type="match status" value="1"/>
</dbReference>
<sequence length="530" mass="59743">MSRRCFILRCKRTLNDCTRLLTGDAGPGVFESTLLRLETMQRSLQWARGRLLNVSAADQLLEDLNEYIQEVQTLRHHGQQSSSGSYRAPLIWSGGRGAPHYCITREQLCFLRSCGFSVTQMADILHVSQATVKRRLRQFNLACSVSYAEMSNSALDETVRDIVAGNERIGPEAVRAQLLAVEIRVQRHRIRQSIIRVNPRAAALRAMSQGLHRRSYCVGGPNSLWHLDGNHKLIRWRIVIHGGIDGYSRLIVFLCASNNNRSNTVLQCFLDALAKFGVPSRVRTDHGGENNGVCLFMNIFRGSGRGSALRGPSTHNQRIERLWGDMWRGLTNVYHDLFSFLETEGILNLDNEMHLWALHYVYLPRINRDLSAFASQWNNHGLRTERHQSPLQIFVRGCLEQQSRPSTAMQDIFEDLATTTSAVREASLTEDVPDDGIVASVPEMASDAGMDHSISEEEQEQAPVLDWPERVVVPEIQYTLQSVYTEEVFAQFDPLGGRRTDLGIEVFRQVVSYIESLSLQNPGFTGSSTS</sequence>
<dbReference type="OrthoDB" id="2686689at2759"/>
<dbReference type="AlphaFoldDB" id="A0A8T2M224"/>
<accession>A0A8T2M224</accession>
<dbReference type="EMBL" id="JAICCE010000004">
    <property type="protein sequence ID" value="KAG9278059.1"/>
    <property type="molecule type" value="Genomic_DNA"/>
</dbReference>
<evidence type="ECO:0000313" key="3">
    <source>
        <dbReference type="Proteomes" id="UP000752171"/>
    </source>
</evidence>
<dbReference type="PANTHER" id="PTHR46791">
    <property type="entry name" value="EXPRESSED PROTEIN"/>
    <property type="match status" value="1"/>
</dbReference>
<comment type="caution">
    <text evidence="2">The sequence shown here is derived from an EMBL/GenBank/DDBJ whole genome shotgun (WGS) entry which is preliminary data.</text>
</comment>
<organism evidence="2 3">
    <name type="scientific">Astyanax mexicanus</name>
    <name type="common">Blind cave fish</name>
    <name type="synonym">Astyanax fasciatus mexicanus</name>
    <dbReference type="NCBI Taxonomy" id="7994"/>
    <lineage>
        <taxon>Eukaryota</taxon>
        <taxon>Metazoa</taxon>
        <taxon>Chordata</taxon>
        <taxon>Craniata</taxon>
        <taxon>Vertebrata</taxon>
        <taxon>Euteleostomi</taxon>
        <taxon>Actinopterygii</taxon>
        <taxon>Neopterygii</taxon>
        <taxon>Teleostei</taxon>
        <taxon>Ostariophysi</taxon>
        <taxon>Characiformes</taxon>
        <taxon>Characoidei</taxon>
        <taxon>Acestrorhamphidae</taxon>
        <taxon>Acestrorhamphinae</taxon>
        <taxon>Astyanax</taxon>
    </lineage>
</organism>
<dbReference type="PANTHER" id="PTHR46791:SF5">
    <property type="entry name" value="CLR5 DOMAIN-CONTAINING PROTEIN-RELATED"/>
    <property type="match status" value="1"/>
</dbReference>
<dbReference type="SUPFAM" id="SSF53098">
    <property type="entry name" value="Ribonuclease H-like"/>
    <property type="match status" value="1"/>
</dbReference>
<protein>
    <recommendedName>
        <fullName evidence="1">Integrase catalytic domain-containing protein</fullName>
    </recommendedName>
</protein>
<dbReference type="InterPro" id="IPR012337">
    <property type="entry name" value="RNaseH-like_sf"/>
</dbReference>
<proteinExistence type="predicted"/>
<dbReference type="InterPro" id="IPR001584">
    <property type="entry name" value="Integrase_cat-core"/>
</dbReference>
<dbReference type="InterPro" id="IPR058913">
    <property type="entry name" value="Integrase_dom_put"/>
</dbReference>
<name>A0A8T2M224_ASTMX</name>
<dbReference type="Proteomes" id="UP000752171">
    <property type="component" value="Unassembled WGS sequence"/>
</dbReference>
<feature type="domain" description="Integrase catalytic" evidence="1">
    <location>
        <begin position="217"/>
        <end position="398"/>
    </location>
</feature>
<dbReference type="Pfam" id="PF24764">
    <property type="entry name" value="rva_4"/>
    <property type="match status" value="1"/>
</dbReference>
<dbReference type="PROSITE" id="PS50994">
    <property type="entry name" value="INTEGRASE"/>
    <property type="match status" value="1"/>
</dbReference>